<feature type="signal peptide" evidence="1">
    <location>
        <begin position="1"/>
        <end position="22"/>
    </location>
</feature>
<evidence type="ECO:0008006" key="4">
    <source>
        <dbReference type="Google" id="ProtNLM"/>
    </source>
</evidence>
<reference evidence="2 3" key="1">
    <citation type="journal article" date="2007" name="PLoS Genet.">
        <title>A tale of two oxidation states: bacterial colonization of arsenic-rich environments.</title>
        <authorList>
            <person name="Muller D."/>
            <person name="Medigue C."/>
            <person name="Koechler S."/>
            <person name="Barbe V."/>
            <person name="Barakat M."/>
            <person name="Talla E."/>
            <person name="Bonnefoy V."/>
            <person name="Krin E."/>
            <person name="Arsene-Ploetze F."/>
            <person name="Carapito C."/>
            <person name="Chandler M."/>
            <person name="Cournoyer B."/>
            <person name="Cruveiller S."/>
            <person name="Dossat C."/>
            <person name="Duval S."/>
            <person name="Heymann M."/>
            <person name="Leize E."/>
            <person name="Lieutaud A."/>
            <person name="Lievremont D."/>
            <person name="Makita Y."/>
            <person name="Mangenot S."/>
            <person name="Nitschke W."/>
            <person name="Ortet P."/>
            <person name="Perdrial N."/>
            <person name="Schoepp B."/>
            <person name="Siguier N."/>
            <person name="Simeonova D.D."/>
            <person name="Rouy Z."/>
            <person name="Segurens B."/>
            <person name="Turlin E."/>
            <person name="Vallenet D."/>
            <person name="Van Dorsselaer A."/>
            <person name="Weiss S."/>
            <person name="Weissenbach J."/>
            <person name="Lett M.C."/>
            <person name="Danchin A."/>
            <person name="Bertin P.N."/>
        </authorList>
    </citation>
    <scope>NUCLEOTIDE SEQUENCE [LARGE SCALE GENOMIC DNA]</scope>
    <source>
        <strain evidence="3">ULPAs1</strain>
    </source>
</reference>
<gene>
    <name evidence="2" type="ordered locus">HEAR1707</name>
</gene>
<dbReference type="HOGENOM" id="CLU_1276752_0_0_4"/>
<organism evidence="2 3">
    <name type="scientific">Herminiimonas arsenicoxydans</name>
    <dbReference type="NCBI Taxonomy" id="204773"/>
    <lineage>
        <taxon>Bacteria</taxon>
        <taxon>Pseudomonadati</taxon>
        <taxon>Pseudomonadota</taxon>
        <taxon>Betaproteobacteria</taxon>
        <taxon>Burkholderiales</taxon>
        <taxon>Oxalobacteraceae</taxon>
        <taxon>Herminiimonas</taxon>
    </lineage>
</organism>
<evidence type="ECO:0000256" key="1">
    <source>
        <dbReference type="SAM" id="SignalP"/>
    </source>
</evidence>
<keyword evidence="1" id="KW-0732">Signal</keyword>
<feature type="chain" id="PRO_5002668181" description="Lipoprotein" evidence="1">
    <location>
        <begin position="23"/>
        <end position="227"/>
    </location>
</feature>
<keyword evidence="3" id="KW-1185">Reference proteome</keyword>
<protein>
    <recommendedName>
        <fullName evidence="4">Lipoprotein</fullName>
    </recommendedName>
</protein>
<dbReference type="AlphaFoldDB" id="A4G5S7"/>
<dbReference type="STRING" id="204773.HEAR1707"/>
<accession>A4G5S7</accession>
<dbReference type="KEGG" id="har:HEAR1707"/>
<evidence type="ECO:0000313" key="3">
    <source>
        <dbReference type="Proteomes" id="UP000006697"/>
    </source>
</evidence>
<sequence length="227" mass="24149">MTSPFPRLVFFAGLAALLAACAGTPVPDWQMNARTAIERATAAYLEGNTRVEMQEFKQARSEIARTGRTDLLARVELTRCAGRVASLVLEDCTEFEKLRLDAAAPERAYADFLAGRIKAQDIALLPPQHRAVAGATSDTAATAALQNIADPLAQLVAAGVLLRSNRATPAVLTAAVDTASAQGWRRPLLAWLGVQALRAENAGDTVAAEHLRRRIALVQNAANSGQP</sequence>
<dbReference type="EMBL" id="CU207211">
    <property type="protein sequence ID" value="CAL61864.2"/>
    <property type="molecule type" value="Genomic_DNA"/>
</dbReference>
<dbReference type="OrthoDB" id="8562564at2"/>
<dbReference type="PROSITE" id="PS51257">
    <property type="entry name" value="PROKAR_LIPOPROTEIN"/>
    <property type="match status" value="1"/>
</dbReference>
<dbReference type="eggNOG" id="ENOG50300PM">
    <property type="taxonomic scope" value="Bacteria"/>
</dbReference>
<name>A4G5S7_HERAR</name>
<dbReference type="Proteomes" id="UP000006697">
    <property type="component" value="Chromosome"/>
</dbReference>
<proteinExistence type="predicted"/>
<evidence type="ECO:0000313" key="2">
    <source>
        <dbReference type="EMBL" id="CAL61864.2"/>
    </source>
</evidence>